<dbReference type="EMBL" id="AP023356">
    <property type="protein sequence ID" value="BCJ43650.1"/>
    <property type="molecule type" value="Genomic_DNA"/>
</dbReference>
<proteinExistence type="predicted"/>
<dbReference type="SMART" id="SM00028">
    <property type="entry name" value="TPR"/>
    <property type="match status" value="3"/>
</dbReference>
<protein>
    <recommendedName>
        <fullName evidence="3">Tetratricopeptide repeat protein</fullName>
    </recommendedName>
</protein>
<name>A0ABM7LWF7_9ACTN</name>
<reference evidence="1 2" key="1">
    <citation type="submission" date="2020-08" db="EMBL/GenBank/DDBJ databases">
        <title>Whole genome shotgun sequence of Actinoplanes ianthinogenes NBRC 13996.</title>
        <authorList>
            <person name="Komaki H."/>
            <person name="Tamura T."/>
        </authorList>
    </citation>
    <scope>NUCLEOTIDE SEQUENCE [LARGE SCALE GENOMIC DNA]</scope>
    <source>
        <strain evidence="1 2">NBRC 13996</strain>
    </source>
</reference>
<organism evidence="1 2">
    <name type="scientific">Actinoplanes ianthinogenes</name>
    <dbReference type="NCBI Taxonomy" id="122358"/>
    <lineage>
        <taxon>Bacteria</taxon>
        <taxon>Bacillati</taxon>
        <taxon>Actinomycetota</taxon>
        <taxon>Actinomycetes</taxon>
        <taxon>Micromonosporales</taxon>
        <taxon>Micromonosporaceae</taxon>
        <taxon>Actinoplanes</taxon>
    </lineage>
</organism>
<sequence length="921" mass="100861">MKTAEELWGVLDEAHHLPYGSAQIALVEQVLRHADGAGDPALAFYTRLFATTAYIYGGESVKAFATFSWCVADFDRNPQPYHERWTHNLLWLFKTMVNALTKFPEIPLARTYAVLDDMERRYREGGHGMQPVYKHRYLVARHIGADAEADDWFEKWRAAPRTPLSDCAGCDPTTLVVHLNERGRHAEAVELAGPVLAGDLSCTEQPHTILSELMVSYLKSGLPAEAADAHRRSYLVERGNLADLPGIGDHILFCARTGNEARGLEIVQRHLDWLDRAPSPAAGMTFAASCVALLRRLVALGHGDSPIRRTGRPDVTAAALANELAGYATELAARFDARNGTAHQSELVAETMAAEPYGIDLPLAPTARRAPAPAPAAPSVTEAAEIPDGLTETELLDLAEKHLDEDEHDAFGAVLAAYSERFPEPGDPLLGGRLWSFRGIVLPGDDHDGTIAAWERAVVAFAQAGDGGRVSALRARIAMERARAERGDPVQDVALVRSDVAYQEEHGTARDKANAWLRLSTMYFMADRLDEANEAGDRADEYAAEWGQPRRVAYHALMRSRNRGAAHRHDEAREAAREAWQFYREHGPAQTSAEAATILGQLAEDPAEVVATMTESLTTGVPGAEMAAHALRGRALMALDRPEEAIEDFVEAVAICAEQDAEQPGVFARQDLAQAYLQADRLPEAAEVAEEAALGFEKLGFDEPLNDTRYMLAGIYRDLGDSNRALELYRGLIEALTDNPHGRGRVGEDAAQLLYKVDRDAEAALTFQAAAEALREAGDLGGELRVLRGRLMALNYADQVDEAERLIPEVTRKYAELPAELAEDPGVQWGRGVFAFEVGNLLMRRGRWAEALPHLDGAPERLRAIGATEDADRVTNMRAEALLRSGRPAEALALLDTLAAEARHPDVYADTREAVDRLNDR</sequence>
<dbReference type="RefSeq" id="WP_189331989.1">
    <property type="nucleotide sequence ID" value="NZ_AP023356.1"/>
</dbReference>
<keyword evidence="2" id="KW-1185">Reference proteome</keyword>
<evidence type="ECO:0000313" key="1">
    <source>
        <dbReference type="EMBL" id="BCJ43650.1"/>
    </source>
</evidence>
<dbReference type="SUPFAM" id="SSF48452">
    <property type="entry name" value="TPR-like"/>
    <property type="match status" value="3"/>
</dbReference>
<evidence type="ECO:0000313" key="2">
    <source>
        <dbReference type="Proteomes" id="UP000676967"/>
    </source>
</evidence>
<dbReference type="Gene3D" id="1.25.40.10">
    <property type="entry name" value="Tetratricopeptide repeat domain"/>
    <property type="match status" value="2"/>
</dbReference>
<dbReference type="InterPro" id="IPR019734">
    <property type="entry name" value="TPR_rpt"/>
</dbReference>
<accession>A0ABM7LWF7</accession>
<gene>
    <name evidence="1" type="ORF">Aiant_43070</name>
</gene>
<evidence type="ECO:0008006" key="3">
    <source>
        <dbReference type="Google" id="ProtNLM"/>
    </source>
</evidence>
<dbReference type="Proteomes" id="UP000676967">
    <property type="component" value="Chromosome"/>
</dbReference>
<dbReference type="InterPro" id="IPR011990">
    <property type="entry name" value="TPR-like_helical_dom_sf"/>
</dbReference>